<protein>
    <submittedName>
        <fullName evidence="2">Uncharacterized protein</fullName>
    </submittedName>
</protein>
<evidence type="ECO:0000313" key="2">
    <source>
        <dbReference type="EMBL" id="KAJ2847336.1"/>
    </source>
</evidence>
<comment type="caution">
    <text evidence="2">The sequence shown here is derived from an EMBL/GenBank/DDBJ whole genome shotgun (WGS) entry which is preliminary data.</text>
</comment>
<name>A0A9W8LYH9_9FUNG</name>
<reference evidence="2" key="1">
    <citation type="submission" date="2022-07" db="EMBL/GenBank/DDBJ databases">
        <title>Phylogenomic reconstructions and comparative analyses of Kickxellomycotina fungi.</title>
        <authorList>
            <person name="Reynolds N.K."/>
            <person name="Stajich J.E."/>
            <person name="Barry K."/>
            <person name="Grigoriev I.V."/>
            <person name="Crous P."/>
            <person name="Smith M.E."/>
        </authorList>
    </citation>
    <scope>NUCLEOTIDE SEQUENCE</scope>
    <source>
        <strain evidence="2">NRRL 1566</strain>
    </source>
</reference>
<gene>
    <name evidence="2" type="ORF">IWW36_003904</name>
</gene>
<evidence type="ECO:0000256" key="1">
    <source>
        <dbReference type="SAM" id="MobiDB-lite"/>
    </source>
</evidence>
<keyword evidence="3" id="KW-1185">Reference proteome</keyword>
<feature type="region of interest" description="Disordered" evidence="1">
    <location>
        <begin position="142"/>
        <end position="262"/>
    </location>
</feature>
<dbReference type="AlphaFoldDB" id="A0A9W8LYH9"/>
<dbReference type="OrthoDB" id="5540626at2759"/>
<sequence length="262" mass="29237">MEAQPKPLLNYAKELLQSYSRLIVYSGDILRSLPEPREGLSLANFKTKKDESTAFLREWQHLESVLDEYLIRLNDIRTRAHEELDAARIRCLAGDDIDLTLPEAVYKLNLRLTKYKQQYDALQTIVNGGSFADITEKMAQEDTAMEVEPTNSPKHTVAETTPSQTQVVDSGPDGNSPDHNTSPATETDTANISMSQPANTMQSQDIKPKQEPESQLGSIIDVDAEDDDELFRGSPNMADDGPIELNSDSDIDDETMKDIFDS</sequence>
<feature type="compositionally biased region" description="Polar residues" evidence="1">
    <location>
        <begin position="177"/>
        <end position="205"/>
    </location>
</feature>
<feature type="compositionally biased region" description="Polar residues" evidence="1">
    <location>
        <begin position="149"/>
        <end position="168"/>
    </location>
</feature>
<evidence type="ECO:0000313" key="3">
    <source>
        <dbReference type="Proteomes" id="UP001139887"/>
    </source>
</evidence>
<accession>A0A9W8LYH9</accession>
<organism evidence="2 3">
    <name type="scientific">Coemansia brasiliensis</name>
    <dbReference type="NCBI Taxonomy" id="2650707"/>
    <lineage>
        <taxon>Eukaryota</taxon>
        <taxon>Fungi</taxon>
        <taxon>Fungi incertae sedis</taxon>
        <taxon>Zoopagomycota</taxon>
        <taxon>Kickxellomycotina</taxon>
        <taxon>Kickxellomycetes</taxon>
        <taxon>Kickxellales</taxon>
        <taxon>Kickxellaceae</taxon>
        <taxon>Coemansia</taxon>
    </lineage>
</organism>
<proteinExistence type="predicted"/>
<dbReference type="Proteomes" id="UP001139887">
    <property type="component" value="Unassembled WGS sequence"/>
</dbReference>
<dbReference type="EMBL" id="JANBUW010000334">
    <property type="protein sequence ID" value="KAJ2847336.1"/>
    <property type="molecule type" value="Genomic_DNA"/>
</dbReference>